<dbReference type="AlphaFoldDB" id="A0A1F6BFZ9"/>
<feature type="site" description="Important for catalytic activity" evidence="7">
    <location>
        <position position="207"/>
    </location>
</feature>
<dbReference type="PANTHER" id="PTHR30518">
    <property type="entry name" value="ENDOLYTIC MUREIN TRANSGLYCOSYLASE"/>
    <property type="match status" value="1"/>
</dbReference>
<keyword evidence="1 7" id="KW-1003">Cell membrane</keyword>
<dbReference type="GO" id="GO:0008932">
    <property type="term" value="F:lytic endotransglycosylase activity"/>
    <property type="evidence" value="ECO:0007669"/>
    <property type="project" value="UniProtKB-UniRule"/>
</dbReference>
<comment type="catalytic activity">
    <reaction evidence="7">
        <text>a peptidoglycan chain = a peptidoglycan chain with N-acetyl-1,6-anhydromuramyl-[peptide] at the reducing end + a peptidoglycan chain with N-acetylglucosamine at the non-reducing end.</text>
        <dbReference type="EC" id="4.2.2.29"/>
    </reaction>
</comment>
<dbReference type="GO" id="GO:0005886">
    <property type="term" value="C:plasma membrane"/>
    <property type="evidence" value="ECO:0007669"/>
    <property type="project" value="UniProtKB-SubCell"/>
</dbReference>
<dbReference type="EMBL" id="MFKE01000004">
    <property type="protein sequence ID" value="OGG35861.1"/>
    <property type="molecule type" value="Genomic_DNA"/>
</dbReference>
<comment type="subcellular location">
    <subcellularLocation>
        <location evidence="7">Cell membrane</location>
        <topology evidence="7">Single-pass membrane protein</topology>
    </subcellularLocation>
</comment>
<comment type="similarity">
    <text evidence="7">Belongs to the transglycosylase MltG family.</text>
</comment>
<gene>
    <name evidence="7" type="primary">mltG</name>
    <name evidence="8" type="ORF">A2363_04595</name>
</gene>
<accession>A0A1F6BFZ9</accession>
<dbReference type="PANTHER" id="PTHR30518:SF2">
    <property type="entry name" value="ENDOLYTIC MUREIN TRANSGLYCOSYLASE"/>
    <property type="match status" value="1"/>
</dbReference>
<keyword evidence="5 7" id="KW-0456">Lyase</keyword>
<keyword evidence="3 7" id="KW-1133">Transmembrane helix</keyword>
<reference evidence="8 9" key="1">
    <citation type="journal article" date="2016" name="Nat. Commun.">
        <title>Thousands of microbial genomes shed light on interconnected biogeochemical processes in an aquifer system.</title>
        <authorList>
            <person name="Anantharaman K."/>
            <person name="Brown C.T."/>
            <person name="Hug L.A."/>
            <person name="Sharon I."/>
            <person name="Castelle C.J."/>
            <person name="Probst A.J."/>
            <person name="Thomas B.C."/>
            <person name="Singh A."/>
            <person name="Wilkins M.J."/>
            <person name="Karaoz U."/>
            <person name="Brodie E.L."/>
            <person name="Williams K.H."/>
            <person name="Hubbard S.S."/>
            <person name="Banfield J.F."/>
        </authorList>
    </citation>
    <scope>NUCLEOTIDE SEQUENCE [LARGE SCALE GENOMIC DNA]</scope>
</reference>
<dbReference type="HAMAP" id="MF_02065">
    <property type="entry name" value="MltG"/>
    <property type="match status" value="1"/>
</dbReference>
<proteinExistence type="inferred from homology"/>
<name>A0A1F6BFZ9_9BACT</name>
<dbReference type="Proteomes" id="UP000176186">
    <property type="component" value="Unassembled WGS sequence"/>
</dbReference>
<organism evidence="8 9">
    <name type="scientific">Candidatus Gottesmanbacteria bacterium RIFOXYB1_FULL_47_11</name>
    <dbReference type="NCBI Taxonomy" id="1798401"/>
    <lineage>
        <taxon>Bacteria</taxon>
        <taxon>Candidatus Gottesmaniibacteriota</taxon>
    </lineage>
</organism>
<dbReference type="InterPro" id="IPR003770">
    <property type="entry name" value="MLTG-like"/>
</dbReference>
<dbReference type="STRING" id="1798401.A2363_04595"/>
<dbReference type="GO" id="GO:0009252">
    <property type="term" value="P:peptidoglycan biosynthetic process"/>
    <property type="evidence" value="ECO:0007669"/>
    <property type="project" value="UniProtKB-UniRule"/>
</dbReference>
<dbReference type="NCBIfam" id="TIGR00247">
    <property type="entry name" value="endolytic transglycosylase MltG"/>
    <property type="match status" value="1"/>
</dbReference>
<evidence type="ECO:0000256" key="7">
    <source>
        <dbReference type="HAMAP-Rule" id="MF_02065"/>
    </source>
</evidence>
<evidence type="ECO:0000256" key="1">
    <source>
        <dbReference type="ARBA" id="ARBA00022475"/>
    </source>
</evidence>
<feature type="transmembrane region" description="Helical" evidence="7">
    <location>
        <begin position="12"/>
        <end position="30"/>
    </location>
</feature>
<comment type="caution">
    <text evidence="8">The sequence shown here is derived from an EMBL/GenBank/DDBJ whole genome shotgun (WGS) entry which is preliminary data.</text>
</comment>
<dbReference type="Gene3D" id="3.30.1490.480">
    <property type="entry name" value="Endolytic murein transglycosylase"/>
    <property type="match status" value="1"/>
</dbReference>
<dbReference type="CDD" id="cd08010">
    <property type="entry name" value="MltG_like"/>
    <property type="match status" value="1"/>
</dbReference>
<evidence type="ECO:0000313" key="8">
    <source>
        <dbReference type="EMBL" id="OGG35861.1"/>
    </source>
</evidence>
<evidence type="ECO:0000256" key="6">
    <source>
        <dbReference type="ARBA" id="ARBA00023316"/>
    </source>
</evidence>
<sequence length="327" mass="36847">MKSNKPSIATRFIVFFFLLVLTAWGGWFWWSYSISPVDPADSTPVVVIVSRGEGAKAIAADLARQNLIRSPTGFYLLVKLLGIERDLQAGDFRLNKSMDARTIATTMTHGIVDVWMTTLEGWRMEEVATQLTKDLDIPERQFLSFAREGYMFPDTYLVPRDATASAVVEMFIDNFNKKVTPAMRKDATGTGLTFEQIITLASLVEREGNSDSDRPIIAGVLLNRIKLGMPLQVDATLQYALGYQPFEKSWWKKELTDEDKKIKSPYNTYLNVGFPPGPIANPGLAAIRAAIYPTTTDYLYYIHDKTGAVHFARTIEEHDANIRKYLQ</sequence>
<dbReference type="Pfam" id="PF02618">
    <property type="entry name" value="YceG"/>
    <property type="match status" value="1"/>
</dbReference>
<dbReference type="GO" id="GO:0071555">
    <property type="term" value="P:cell wall organization"/>
    <property type="evidence" value="ECO:0007669"/>
    <property type="project" value="UniProtKB-KW"/>
</dbReference>
<dbReference type="Gene3D" id="3.30.160.60">
    <property type="entry name" value="Classic Zinc Finger"/>
    <property type="match status" value="1"/>
</dbReference>
<comment type="function">
    <text evidence="7">Functions as a peptidoglycan terminase that cleaves nascent peptidoglycan strands endolytically to terminate their elongation.</text>
</comment>
<keyword evidence="2 7" id="KW-0812">Transmembrane</keyword>
<evidence type="ECO:0000313" key="9">
    <source>
        <dbReference type="Proteomes" id="UP000176186"/>
    </source>
</evidence>
<keyword evidence="6 7" id="KW-0961">Cell wall biogenesis/degradation</keyword>
<protein>
    <recommendedName>
        <fullName evidence="7">Endolytic murein transglycosylase</fullName>
        <ecNumber evidence="7">4.2.2.29</ecNumber>
    </recommendedName>
    <alternativeName>
        <fullName evidence="7">Peptidoglycan lytic transglycosylase</fullName>
    </alternativeName>
    <alternativeName>
        <fullName evidence="7">Peptidoglycan polymerization terminase</fullName>
    </alternativeName>
</protein>
<evidence type="ECO:0000256" key="4">
    <source>
        <dbReference type="ARBA" id="ARBA00023136"/>
    </source>
</evidence>
<evidence type="ECO:0000256" key="2">
    <source>
        <dbReference type="ARBA" id="ARBA00022692"/>
    </source>
</evidence>
<evidence type="ECO:0000256" key="3">
    <source>
        <dbReference type="ARBA" id="ARBA00022989"/>
    </source>
</evidence>
<evidence type="ECO:0000256" key="5">
    <source>
        <dbReference type="ARBA" id="ARBA00023239"/>
    </source>
</evidence>
<dbReference type="EC" id="4.2.2.29" evidence="7"/>
<keyword evidence="4 7" id="KW-0472">Membrane</keyword>